<keyword evidence="5 14" id="KW-0698">rRNA processing</keyword>
<keyword evidence="17" id="KW-1185">Reference proteome</keyword>
<keyword evidence="7 14" id="KW-0808">Transferase</keyword>
<evidence type="ECO:0000256" key="7">
    <source>
        <dbReference type="ARBA" id="ARBA00022679"/>
    </source>
</evidence>
<accession>A0A7X0H5C4</accession>
<evidence type="ECO:0000256" key="8">
    <source>
        <dbReference type="ARBA" id="ARBA00022691"/>
    </source>
</evidence>
<sequence length="391" mass="42841">MPDDRPHFFDHTPDTLGELFQTWGLARFRAKQVMDWVYAKGVADPQQMTNLAAKDRDLLAEKMRFLDGAVIQHQRATDGTQKLLVDWSLDARASHTGTSLTVLGSSETQTECVMIPSTSQKSGRTRRTACISSQVGCPVGCKFCASGLGGLDGNLTTGQIVQQAWQLSWELGDGDWEVGNNKAVVPKSKTPNPKSQNISNIVFMGMGEPMANLRNVLPAVRTLAADWGMGLSARKITVSTVGVPAGIRKLADLELPVTLAISLHAPNDEIRKRIIPWAEFVSIEQLTDAGRDYFNKTGREITLEYILLGGLNDQPEHAHELVGVTRKLRSNVNLIRYNEVAGLPFLRPSDGDVHTFQNILQQAGVNTHIRASRGRDIAAACGQLRHEATNV</sequence>
<dbReference type="Gene3D" id="3.20.20.70">
    <property type="entry name" value="Aldolase class I"/>
    <property type="match status" value="1"/>
</dbReference>
<dbReference type="SFLD" id="SFLDS00029">
    <property type="entry name" value="Radical_SAM"/>
    <property type="match status" value="1"/>
</dbReference>
<evidence type="ECO:0000256" key="2">
    <source>
        <dbReference type="ARBA" id="ARBA00007544"/>
    </source>
</evidence>
<dbReference type="InterPro" id="IPR048641">
    <property type="entry name" value="RlmN_N"/>
</dbReference>
<dbReference type="GO" id="GO:0070040">
    <property type="term" value="F:rRNA (adenine(2503)-C2-)-methyltransferase activity"/>
    <property type="evidence" value="ECO:0007669"/>
    <property type="project" value="UniProtKB-UniRule"/>
</dbReference>
<dbReference type="Pfam" id="PF21016">
    <property type="entry name" value="RlmN_N"/>
    <property type="match status" value="1"/>
</dbReference>
<protein>
    <recommendedName>
        <fullName evidence="14">Probable dual-specificity RNA methyltransferase RlmN</fullName>
        <ecNumber evidence="14">2.1.1.192</ecNumber>
    </recommendedName>
    <alternativeName>
        <fullName evidence="14">23S rRNA (adenine(2503)-C(2))-methyltransferase</fullName>
    </alternativeName>
    <alternativeName>
        <fullName evidence="14">23S rRNA m2A2503 methyltransferase</fullName>
    </alternativeName>
    <alternativeName>
        <fullName evidence="14">Ribosomal RNA large subunit methyltransferase N</fullName>
    </alternativeName>
    <alternativeName>
        <fullName evidence="14">tRNA (adenine(37)-C(2))-methyltransferase</fullName>
    </alternativeName>
    <alternativeName>
        <fullName evidence="14">tRNA m2A37 methyltransferase</fullName>
    </alternativeName>
</protein>
<dbReference type="GO" id="GO:0046872">
    <property type="term" value="F:metal ion binding"/>
    <property type="evidence" value="ECO:0007669"/>
    <property type="project" value="UniProtKB-KW"/>
</dbReference>
<comment type="caution">
    <text evidence="16">The sequence shown here is derived from an EMBL/GenBank/DDBJ whole genome shotgun (WGS) entry which is preliminary data.</text>
</comment>
<comment type="similarity">
    <text evidence="2 14">Belongs to the radical SAM superfamily. RlmN family.</text>
</comment>
<dbReference type="PIRSF" id="PIRSF006004">
    <property type="entry name" value="CHP00048"/>
    <property type="match status" value="1"/>
</dbReference>
<evidence type="ECO:0000256" key="3">
    <source>
        <dbReference type="ARBA" id="ARBA00022485"/>
    </source>
</evidence>
<feature type="binding site" evidence="14">
    <location>
        <position position="239"/>
    </location>
    <ligand>
        <name>S-adenosyl-L-methionine</name>
        <dbReference type="ChEBI" id="CHEBI:59789"/>
    </ligand>
</feature>
<dbReference type="NCBIfam" id="TIGR00048">
    <property type="entry name" value="rRNA_mod_RlmN"/>
    <property type="match status" value="1"/>
</dbReference>
<keyword evidence="8 14" id="KW-0949">S-adenosyl-L-methionine</keyword>
<evidence type="ECO:0000256" key="11">
    <source>
        <dbReference type="ARBA" id="ARBA00023004"/>
    </source>
</evidence>
<dbReference type="InterPro" id="IPR013785">
    <property type="entry name" value="Aldolase_TIM"/>
</dbReference>
<keyword evidence="4 14" id="KW-0963">Cytoplasm</keyword>
<keyword evidence="6 14" id="KW-0489">Methyltransferase</keyword>
<dbReference type="InterPro" id="IPR004383">
    <property type="entry name" value="rRNA_lsu_MTrfase_RlmN/Cfr"/>
</dbReference>
<evidence type="ECO:0000256" key="14">
    <source>
        <dbReference type="HAMAP-Rule" id="MF_01849"/>
    </source>
</evidence>
<dbReference type="EC" id="2.1.1.192" evidence="14"/>
<evidence type="ECO:0000256" key="5">
    <source>
        <dbReference type="ARBA" id="ARBA00022552"/>
    </source>
</evidence>
<feature type="active site" description="S-methylcysteine intermediate" evidence="14">
    <location>
        <position position="381"/>
    </location>
</feature>
<comment type="subcellular location">
    <subcellularLocation>
        <location evidence="1 14">Cytoplasm</location>
    </subcellularLocation>
</comment>
<dbReference type="AlphaFoldDB" id="A0A7X0H5C4"/>
<evidence type="ECO:0000256" key="4">
    <source>
        <dbReference type="ARBA" id="ARBA00022490"/>
    </source>
</evidence>
<feature type="binding site" evidence="14">
    <location>
        <position position="338"/>
    </location>
    <ligand>
        <name>S-adenosyl-L-methionine</name>
        <dbReference type="ChEBI" id="CHEBI:59789"/>
    </ligand>
</feature>
<dbReference type="GO" id="GO:0051539">
    <property type="term" value="F:4 iron, 4 sulfur cluster binding"/>
    <property type="evidence" value="ECO:0007669"/>
    <property type="project" value="UniProtKB-UniRule"/>
</dbReference>
<dbReference type="GO" id="GO:0070475">
    <property type="term" value="P:rRNA base methylation"/>
    <property type="evidence" value="ECO:0007669"/>
    <property type="project" value="UniProtKB-UniRule"/>
</dbReference>
<gene>
    <name evidence="14" type="primary">rlmN</name>
    <name evidence="16" type="ORF">HNQ40_000227</name>
</gene>
<feature type="binding site" evidence="14">
    <location>
        <position position="144"/>
    </location>
    <ligand>
        <name>[4Fe-4S] cluster</name>
        <dbReference type="ChEBI" id="CHEBI:49883"/>
        <note>4Fe-4S-S-AdoMet</note>
    </ligand>
</feature>
<evidence type="ECO:0000256" key="13">
    <source>
        <dbReference type="ARBA" id="ARBA00023157"/>
    </source>
</evidence>
<dbReference type="GO" id="GO:0000049">
    <property type="term" value="F:tRNA binding"/>
    <property type="evidence" value="ECO:0007669"/>
    <property type="project" value="UniProtKB-UniRule"/>
</dbReference>
<comment type="miscellaneous">
    <text evidence="14">Reaction proceeds by a ping-pong mechanism involving intermediate methylation of a conserved cysteine residue.</text>
</comment>
<dbReference type="SFLD" id="SFLDF00275">
    <property type="entry name" value="adenosine_C2_methyltransferase"/>
    <property type="match status" value="1"/>
</dbReference>
<keyword evidence="11 14" id="KW-0408">Iron</keyword>
<feature type="binding site" evidence="14">
    <location>
        <position position="141"/>
    </location>
    <ligand>
        <name>[4Fe-4S] cluster</name>
        <dbReference type="ChEBI" id="CHEBI:49883"/>
        <note>4Fe-4S-S-AdoMet</note>
    </ligand>
</feature>
<feature type="domain" description="Radical SAM core" evidence="15">
    <location>
        <begin position="123"/>
        <end position="376"/>
    </location>
</feature>
<proteinExistence type="inferred from homology"/>
<dbReference type="SUPFAM" id="SSF102114">
    <property type="entry name" value="Radical SAM enzymes"/>
    <property type="match status" value="1"/>
</dbReference>
<name>A0A7X0H5C4_9BACT</name>
<dbReference type="EMBL" id="JACHGY010000001">
    <property type="protein sequence ID" value="MBB6428421.1"/>
    <property type="molecule type" value="Genomic_DNA"/>
</dbReference>
<comment type="catalytic activity">
    <reaction evidence="14">
        <text>adenosine(2503) in 23S rRNA + 2 reduced [2Fe-2S]-[ferredoxin] + 2 S-adenosyl-L-methionine = 2-methyladenosine(2503) in 23S rRNA + 5'-deoxyadenosine + L-methionine + 2 oxidized [2Fe-2S]-[ferredoxin] + S-adenosyl-L-homocysteine</text>
        <dbReference type="Rhea" id="RHEA:42916"/>
        <dbReference type="Rhea" id="RHEA-COMP:10000"/>
        <dbReference type="Rhea" id="RHEA-COMP:10001"/>
        <dbReference type="Rhea" id="RHEA-COMP:10152"/>
        <dbReference type="Rhea" id="RHEA-COMP:10282"/>
        <dbReference type="ChEBI" id="CHEBI:17319"/>
        <dbReference type="ChEBI" id="CHEBI:33737"/>
        <dbReference type="ChEBI" id="CHEBI:33738"/>
        <dbReference type="ChEBI" id="CHEBI:57844"/>
        <dbReference type="ChEBI" id="CHEBI:57856"/>
        <dbReference type="ChEBI" id="CHEBI:59789"/>
        <dbReference type="ChEBI" id="CHEBI:74411"/>
        <dbReference type="ChEBI" id="CHEBI:74497"/>
        <dbReference type="EC" id="2.1.1.192"/>
    </reaction>
</comment>
<dbReference type="Proteomes" id="UP000541810">
    <property type="component" value="Unassembled WGS sequence"/>
</dbReference>
<dbReference type="InterPro" id="IPR007197">
    <property type="entry name" value="rSAM"/>
</dbReference>
<dbReference type="SFLD" id="SFLDG01062">
    <property type="entry name" value="methyltransferase_(Class_A)"/>
    <property type="match status" value="1"/>
</dbReference>
<dbReference type="GO" id="GO:0019843">
    <property type="term" value="F:rRNA binding"/>
    <property type="evidence" value="ECO:0007669"/>
    <property type="project" value="UniProtKB-UniRule"/>
</dbReference>
<keyword evidence="3 14" id="KW-0004">4Fe-4S</keyword>
<comment type="function">
    <text evidence="14">Specifically methylates position 2 of adenine 2503 in 23S rRNA and position 2 of adenine 37 in tRNAs.</text>
</comment>
<dbReference type="RefSeq" id="WP_184675545.1">
    <property type="nucleotide sequence ID" value="NZ_JACHGY010000001.1"/>
</dbReference>
<keyword evidence="10 14" id="KW-0479">Metal-binding</keyword>
<evidence type="ECO:0000256" key="9">
    <source>
        <dbReference type="ARBA" id="ARBA00022694"/>
    </source>
</evidence>
<keyword evidence="12 14" id="KW-0411">Iron-sulfur</keyword>
<dbReference type="InterPro" id="IPR027492">
    <property type="entry name" value="RNA_MTrfase_RlmN"/>
</dbReference>
<dbReference type="PANTHER" id="PTHR30544">
    <property type="entry name" value="23S RRNA METHYLTRANSFERASE"/>
    <property type="match status" value="1"/>
</dbReference>
<reference evidence="16 17" key="1">
    <citation type="submission" date="2020-08" db="EMBL/GenBank/DDBJ databases">
        <title>Genomic Encyclopedia of Type Strains, Phase IV (KMG-IV): sequencing the most valuable type-strain genomes for metagenomic binning, comparative biology and taxonomic classification.</title>
        <authorList>
            <person name="Goeker M."/>
        </authorList>
    </citation>
    <scope>NUCLEOTIDE SEQUENCE [LARGE SCALE GENOMIC DNA]</scope>
    <source>
        <strain evidence="16 17">DSM 103725</strain>
    </source>
</reference>
<dbReference type="GO" id="GO:0002935">
    <property type="term" value="F:tRNA (adenine(37)-C2)-methyltransferase activity"/>
    <property type="evidence" value="ECO:0007669"/>
    <property type="project" value="UniProtKB-UniRule"/>
</dbReference>
<dbReference type="InterPro" id="IPR040072">
    <property type="entry name" value="Methyltransferase_A"/>
</dbReference>
<dbReference type="PROSITE" id="PS51918">
    <property type="entry name" value="RADICAL_SAM"/>
    <property type="match status" value="1"/>
</dbReference>
<evidence type="ECO:0000313" key="16">
    <source>
        <dbReference type="EMBL" id="MBB6428421.1"/>
    </source>
</evidence>
<dbReference type="Gene3D" id="1.10.150.530">
    <property type="match status" value="1"/>
</dbReference>
<dbReference type="GO" id="GO:0005737">
    <property type="term" value="C:cytoplasm"/>
    <property type="evidence" value="ECO:0007669"/>
    <property type="project" value="UniProtKB-SubCell"/>
</dbReference>
<feature type="binding site" evidence="14">
    <location>
        <begin position="262"/>
        <end position="264"/>
    </location>
    <ligand>
        <name>S-adenosyl-L-methionine</name>
        <dbReference type="ChEBI" id="CHEBI:59789"/>
    </ligand>
</feature>
<keyword evidence="9 14" id="KW-0819">tRNA processing</keyword>
<feature type="binding site" evidence="14">
    <location>
        <position position="137"/>
    </location>
    <ligand>
        <name>[4Fe-4S] cluster</name>
        <dbReference type="ChEBI" id="CHEBI:49883"/>
        <note>4Fe-4S-S-AdoMet</note>
    </ligand>
</feature>
<evidence type="ECO:0000256" key="12">
    <source>
        <dbReference type="ARBA" id="ARBA00023014"/>
    </source>
</evidence>
<feature type="binding site" evidence="14">
    <location>
        <begin position="207"/>
        <end position="208"/>
    </location>
    <ligand>
        <name>S-adenosyl-L-methionine</name>
        <dbReference type="ChEBI" id="CHEBI:59789"/>
    </ligand>
</feature>
<evidence type="ECO:0000256" key="1">
    <source>
        <dbReference type="ARBA" id="ARBA00004496"/>
    </source>
</evidence>
<comment type="cofactor">
    <cofactor evidence="14">
        <name>[4Fe-4S] cluster</name>
        <dbReference type="ChEBI" id="CHEBI:49883"/>
    </cofactor>
    <text evidence="14">Binds 1 [4Fe-4S] cluster. The cluster is coordinated with 3 cysteines and an exchangeable S-adenosyl-L-methionine.</text>
</comment>
<evidence type="ECO:0000256" key="6">
    <source>
        <dbReference type="ARBA" id="ARBA00022603"/>
    </source>
</evidence>
<evidence type="ECO:0000256" key="10">
    <source>
        <dbReference type="ARBA" id="ARBA00022723"/>
    </source>
</evidence>
<dbReference type="InterPro" id="IPR058240">
    <property type="entry name" value="rSAM_sf"/>
</dbReference>
<organism evidence="16 17">
    <name type="scientific">Algisphaera agarilytica</name>
    <dbReference type="NCBI Taxonomy" id="1385975"/>
    <lineage>
        <taxon>Bacteria</taxon>
        <taxon>Pseudomonadati</taxon>
        <taxon>Planctomycetota</taxon>
        <taxon>Phycisphaerae</taxon>
        <taxon>Phycisphaerales</taxon>
        <taxon>Phycisphaeraceae</taxon>
        <taxon>Algisphaera</taxon>
    </lineage>
</organism>
<dbReference type="GO" id="GO:0030488">
    <property type="term" value="P:tRNA methylation"/>
    <property type="evidence" value="ECO:0007669"/>
    <property type="project" value="UniProtKB-UniRule"/>
</dbReference>
<evidence type="ECO:0000259" key="15">
    <source>
        <dbReference type="PROSITE" id="PS51918"/>
    </source>
</evidence>
<dbReference type="PANTHER" id="PTHR30544:SF5">
    <property type="entry name" value="RADICAL SAM CORE DOMAIN-CONTAINING PROTEIN"/>
    <property type="match status" value="1"/>
</dbReference>
<feature type="active site" description="Proton acceptor" evidence="14">
    <location>
        <position position="111"/>
    </location>
</feature>
<comment type="caution">
    <text evidence="14">Lacks conserved residue(s) required for the propagation of feature annotation.</text>
</comment>
<comment type="catalytic activity">
    <reaction evidence="14">
        <text>adenosine(37) in tRNA + 2 reduced [2Fe-2S]-[ferredoxin] + 2 S-adenosyl-L-methionine = 2-methyladenosine(37) in tRNA + 5'-deoxyadenosine + L-methionine + 2 oxidized [2Fe-2S]-[ferredoxin] + S-adenosyl-L-homocysteine</text>
        <dbReference type="Rhea" id="RHEA:43332"/>
        <dbReference type="Rhea" id="RHEA-COMP:10000"/>
        <dbReference type="Rhea" id="RHEA-COMP:10001"/>
        <dbReference type="Rhea" id="RHEA-COMP:10162"/>
        <dbReference type="Rhea" id="RHEA-COMP:10485"/>
        <dbReference type="ChEBI" id="CHEBI:17319"/>
        <dbReference type="ChEBI" id="CHEBI:33737"/>
        <dbReference type="ChEBI" id="CHEBI:33738"/>
        <dbReference type="ChEBI" id="CHEBI:57844"/>
        <dbReference type="ChEBI" id="CHEBI:57856"/>
        <dbReference type="ChEBI" id="CHEBI:59789"/>
        <dbReference type="ChEBI" id="CHEBI:74411"/>
        <dbReference type="ChEBI" id="CHEBI:74497"/>
        <dbReference type="EC" id="2.1.1.192"/>
    </reaction>
</comment>
<dbReference type="HAMAP" id="MF_01849">
    <property type="entry name" value="RNA_methyltr_RlmN"/>
    <property type="match status" value="1"/>
</dbReference>
<keyword evidence="13 14" id="KW-1015">Disulfide bond</keyword>
<evidence type="ECO:0000313" key="17">
    <source>
        <dbReference type="Proteomes" id="UP000541810"/>
    </source>
</evidence>